<proteinExistence type="predicted"/>
<keyword evidence="2" id="KW-1185">Reference proteome</keyword>
<comment type="caution">
    <text evidence="1">The sequence shown here is derived from an EMBL/GenBank/DDBJ whole genome shotgun (WGS) entry which is preliminary data.</text>
</comment>
<sequence length="37" mass="4208">MTTCAMPPNWTKQGILKAKDKPFRPGLCEESRRPTAF</sequence>
<dbReference type="AlphaFoldDB" id="A0A508TRS0"/>
<name>A0A508TRS0_9BRAD</name>
<organism evidence="1 2">
    <name type="scientific">Bradyrhizobium ivorense</name>
    <dbReference type="NCBI Taxonomy" id="2511166"/>
    <lineage>
        <taxon>Bacteria</taxon>
        <taxon>Pseudomonadati</taxon>
        <taxon>Pseudomonadota</taxon>
        <taxon>Alphaproteobacteria</taxon>
        <taxon>Hyphomicrobiales</taxon>
        <taxon>Nitrobacteraceae</taxon>
        <taxon>Bradyrhizobium</taxon>
    </lineage>
</organism>
<dbReference type="Proteomes" id="UP000328092">
    <property type="component" value="Unassembled WGS sequence"/>
</dbReference>
<gene>
    <name evidence="1" type="ORF">CI1B_69230</name>
</gene>
<evidence type="ECO:0000313" key="2">
    <source>
        <dbReference type="Proteomes" id="UP000328092"/>
    </source>
</evidence>
<reference evidence="1" key="1">
    <citation type="submission" date="2019-02" db="EMBL/GenBank/DDBJ databases">
        <authorList>
            <person name="Pothier F.J."/>
        </authorList>
    </citation>
    <scope>NUCLEOTIDE SEQUENCE</scope>
    <source>
        <strain evidence="1">CI-1B</strain>
    </source>
</reference>
<evidence type="ECO:0000313" key="1">
    <source>
        <dbReference type="EMBL" id="VIO77100.1"/>
    </source>
</evidence>
<dbReference type="EMBL" id="CAADFC020000028">
    <property type="protein sequence ID" value="VIO77100.1"/>
    <property type="molecule type" value="Genomic_DNA"/>
</dbReference>
<accession>A0A508TRS0</accession>
<protein>
    <submittedName>
        <fullName evidence="1">Uncharacterized protein</fullName>
    </submittedName>
</protein>